<dbReference type="InterPro" id="IPR022764">
    <property type="entry name" value="Peptidase_S54_rhomboid_dom"/>
</dbReference>
<dbReference type="EMBL" id="JBHTAJ010000050">
    <property type="protein sequence ID" value="MFC7182611.1"/>
    <property type="molecule type" value="Genomic_DNA"/>
</dbReference>
<evidence type="ECO:0000313" key="9">
    <source>
        <dbReference type="EMBL" id="MFC7182611.1"/>
    </source>
</evidence>
<dbReference type="GO" id="GO:0006508">
    <property type="term" value="P:proteolysis"/>
    <property type="evidence" value="ECO:0007669"/>
    <property type="project" value="UniProtKB-KW"/>
</dbReference>
<feature type="domain" description="Peptidase S54 rhomboid" evidence="8">
    <location>
        <begin position="138"/>
        <end position="275"/>
    </location>
</feature>
<evidence type="ECO:0000256" key="3">
    <source>
        <dbReference type="ARBA" id="ARBA00022692"/>
    </source>
</evidence>
<dbReference type="InterPro" id="IPR035952">
    <property type="entry name" value="Rhomboid-like_sf"/>
</dbReference>
<feature type="transmembrane region" description="Helical" evidence="7">
    <location>
        <begin position="73"/>
        <end position="93"/>
    </location>
</feature>
<dbReference type="Pfam" id="PF01694">
    <property type="entry name" value="Rhomboid"/>
    <property type="match status" value="1"/>
</dbReference>
<feature type="transmembrane region" description="Helical" evidence="7">
    <location>
        <begin position="262"/>
        <end position="279"/>
    </location>
</feature>
<evidence type="ECO:0000256" key="5">
    <source>
        <dbReference type="ARBA" id="ARBA00022989"/>
    </source>
</evidence>
<dbReference type="SUPFAM" id="SSF144091">
    <property type="entry name" value="Rhomboid-like"/>
    <property type="match status" value="1"/>
</dbReference>
<keyword evidence="9" id="KW-0645">Protease</keyword>
<keyword evidence="5 7" id="KW-1133">Transmembrane helix</keyword>
<dbReference type="PANTHER" id="PTHR43731:SF14">
    <property type="entry name" value="PRESENILIN-ASSOCIATED RHOMBOID-LIKE PROTEIN, MITOCHONDRIAL"/>
    <property type="match status" value="1"/>
</dbReference>
<evidence type="ECO:0000313" key="10">
    <source>
        <dbReference type="Proteomes" id="UP001596435"/>
    </source>
</evidence>
<protein>
    <submittedName>
        <fullName evidence="9">Rhomboid family intramembrane serine protease</fullName>
        <ecNumber evidence="9">3.4.21.-</ecNumber>
    </submittedName>
</protein>
<evidence type="ECO:0000256" key="2">
    <source>
        <dbReference type="ARBA" id="ARBA00009045"/>
    </source>
</evidence>
<comment type="similarity">
    <text evidence="2">Belongs to the peptidase S54 family.</text>
</comment>
<evidence type="ECO:0000256" key="4">
    <source>
        <dbReference type="ARBA" id="ARBA00022801"/>
    </source>
</evidence>
<dbReference type="GO" id="GO:0008233">
    <property type="term" value="F:peptidase activity"/>
    <property type="evidence" value="ECO:0007669"/>
    <property type="project" value="UniProtKB-KW"/>
</dbReference>
<feature type="transmembrane region" description="Helical" evidence="7">
    <location>
        <begin position="210"/>
        <end position="227"/>
    </location>
</feature>
<dbReference type="InterPro" id="IPR050925">
    <property type="entry name" value="Rhomboid_protease_S54"/>
</dbReference>
<dbReference type="Proteomes" id="UP001596435">
    <property type="component" value="Unassembled WGS sequence"/>
</dbReference>
<comment type="subcellular location">
    <subcellularLocation>
        <location evidence="1">Membrane</location>
        <topology evidence="1">Multi-pass membrane protein</topology>
    </subcellularLocation>
</comment>
<feature type="transmembrane region" description="Helical" evidence="7">
    <location>
        <begin position="186"/>
        <end position="204"/>
    </location>
</feature>
<feature type="transmembrane region" description="Helical" evidence="7">
    <location>
        <begin position="239"/>
        <end position="256"/>
    </location>
</feature>
<organism evidence="9 10">
    <name type="scientific">Kitasatospora paranensis</name>
    <dbReference type="NCBI Taxonomy" id="258053"/>
    <lineage>
        <taxon>Bacteria</taxon>
        <taxon>Bacillati</taxon>
        <taxon>Actinomycetota</taxon>
        <taxon>Actinomycetes</taxon>
        <taxon>Kitasatosporales</taxon>
        <taxon>Streptomycetaceae</taxon>
        <taxon>Kitasatospora</taxon>
    </lineage>
</organism>
<feature type="transmembrane region" description="Helical" evidence="7">
    <location>
        <begin position="156"/>
        <end position="174"/>
    </location>
</feature>
<gene>
    <name evidence="9" type="ORF">ACFQMG_23970</name>
</gene>
<accession>A0ABW2FZD3</accession>
<comment type="caution">
    <text evidence="9">The sequence shown here is derived from an EMBL/GenBank/DDBJ whole genome shotgun (WGS) entry which is preliminary data.</text>
</comment>
<evidence type="ECO:0000256" key="6">
    <source>
        <dbReference type="ARBA" id="ARBA00023136"/>
    </source>
</evidence>
<evidence type="ECO:0000259" key="8">
    <source>
        <dbReference type="Pfam" id="PF01694"/>
    </source>
</evidence>
<proteinExistence type="inferred from homology"/>
<keyword evidence="10" id="KW-1185">Reference proteome</keyword>
<sequence>MDSTPTTGPAAAPPTAVCFRHPGRESYIRCTRCDRYACPDCRRDAAVGYQCVECVKGAARSARPTVTRFGGRAAALPVLTWTLIVLNVLAYLAELAGPGIVDRFSALGQSVVGPDGGYYTVDAPYLPAGYHAVGIAHGEWYRLITSAFLHLPPTQGLFGIAHIAVNMYWVWLLGRVLEGWLGRVRFLGLYLVSALGGAVMEYVLAPDQPAIGASGAVFGLTGAYVVMARRIRHDPLDSGRLLGGSLVWLVVSAGFTSWQGHLGGLLAGAAVGAVLALAPNRSPRGRSAVQAAGTVGVALVLVAAVALKTSDLLMNTPWS</sequence>
<name>A0ABW2FZD3_9ACTN</name>
<keyword evidence="4 9" id="KW-0378">Hydrolase</keyword>
<evidence type="ECO:0000256" key="1">
    <source>
        <dbReference type="ARBA" id="ARBA00004141"/>
    </source>
</evidence>
<evidence type="ECO:0000256" key="7">
    <source>
        <dbReference type="SAM" id="Phobius"/>
    </source>
</evidence>
<dbReference type="Gene3D" id="1.20.1540.10">
    <property type="entry name" value="Rhomboid-like"/>
    <property type="match status" value="1"/>
</dbReference>
<keyword evidence="6 7" id="KW-0472">Membrane</keyword>
<feature type="transmembrane region" description="Helical" evidence="7">
    <location>
        <begin position="291"/>
        <end position="309"/>
    </location>
</feature>
<dbReference type="EC" id="3.4.21.-" evidence="9"/>
<dbReference type="RefSeq" id="WP_380231962.1">
    <property type="nucleotide sequence ID" value="NZ_JBHSVH010000002.1"/>
</dbReference>
<reference evidence="10" key="1">
    <citation type="journal article" date="2019" name="Int. J. Syst. Evol. Microbiol.">
        <title>The Global Catalogue of Microorganisms (GCM) 10K type strain sequencing project: providing services to taxonomists for standard genome sequencing and annotation.</title>
        <authorList>
            <consortium name="The Broad Institute Genomics Platform"/>
            <consortium name="The Broad Institute Genome Sequencing Center for Infectious Disease"/>
            <person name="Wu L."/>
            <person name="Ma J."/>
        </authorList>
    </citation>
    <scope>NUCLEOTIDE SEQUENCE [LARGE SCALE GENOMIC DNA]</scope>
    <source>
        <strain evidence="10">CGMCC 1.12859</strain>
    </source>
</reference>
<keyword evidence="3 7" id="KW-0812">Transmembrane</keyword>
<dbReference type="PANTHER" id="PTHR43731">
    <property type="entry name" value="RHOMBOID PROTEASE"/>
    <property type="match status" value="1"/>
</dbReference>